<evidence type="ECO:0000313" key="1">
    <source>
        <dbReference type="EMBL" id="MBE7942480.1"/>
    </source>
</evidence>
<protein>
    <submittedName>
        <fullName evidence="1">Uncharacterized protein</fullName>
    </submittedName>
</protein>
<proteinExistence type="predicted"/>
<dbReference type="RefSeq" id="WP_193782034.1">
    <property type="nucleotide sequence ID" value="NZ_JADDOJ010000103.1"/>
</dbReference>
<dbReference type="Proteomes" id="UP000715965">
    <property type="component" value="Unassembled WGS sequence"/>
</dbReference>
<reference evidence="1 2" key="1">
    <citation type="submission" date="2020-10" db="EMBL/GenBank/DDBJ databases">
        <title>Draft genome of Ramlibacter aquaticus LMG 30558.</title>
        <authorList>
            <person name="Props R."/>
        </authorList>
    </citation>
    <scope>NUCLEOTIDE SEQUENCE [LARGE SCALE GENOMIC DNA]</scope>
    <source>
        <strain evidence="1 2">LMG 30558</strain>
    </source>
</reference>
<dbReference type="EMBL" id="JADDOJ010000103">
    <property type="protein sequence ID" value="MBE7942480.1"/>
    <property type="molecule type" value="Genomic_DNA"/>
</dbReference>
<organism evidence="1 2">
    <name type="scientific">Ramlibacter aquaticus</name>
    <dbReference type="NCBI Taxonomy" id="2780094"/>
    <lineage>
        <taxon>Bacteria</taxon>
        <taxon>Pseudomonadati</taxon>
        <taxon>Pseudomonadota</taxon>
        <taxon>Betaproteobacteria</taxon>
        <taxon>Burkholderiales</taxon>
        <taxon>Comamonadaceae</taxon>
        <taxon>Ramlibacter</taxon>
    </lineage>
</organism>
<keyword evidence="2" id="KW-1185">Reference proteome</keyword>
<gene>
    <name evidence="1" type="ORF">IM725_18080</name>
</gene>
<name>A0ABR9SJE9_9BURK</name>
<comment type="caution">
    <text evidence="1">The sequence shown here is derived from an EMBL/GenBank/DDBJ whole genome shotgun (WGS) entry which is preliminary data.</text>
</comment>
<evidence type="ECO:0000313" key="2">
    <source>
        <dbReference type="Proteomes" id="UP000715965"/>
    </source>
</evidence>
<accession>A0ABR9SJE9</accession>
<sequence>MAIESLPTFTKPARQRWESIPSNIRQRLLSNVWGGHCHHETTITNFSGNIKGGDLLLVGKCAECRGDVARVIEGS</sequence>